<organism evidence="2">
    <name type="scientific">hydrothermal vent metagenome</name>
    <dbReference type="NCBI Taxonomy" id="652676"/>
    <lineage>
        <taxon>unclassified sequences</taxon>
        <taxon>metagenomes</taxon>
        <taxon>ecological metagenomes</taxon>
    </lineage>
</organism>
<dbReference type="GO" id="GO:0006508">
    <property type="term" value="P:proteolysis"/>
    <property type="evidence" value="ECO:0007669"/>
    <property type="project" value="UniProtKB-KW"/>
</dbReference>
<evidence type="ECO:0000313" key="2">
    <source>
        <dbReference type="EMBL" id="SFV58920.1"/>
    </source>
</evidence>
<evidence type="ECO:0000256" key="1">
    <source>
        <dbReference type="SAM" id="Phobius"/>
    </source>
</evidence>
<keyword evidence="1" id="KW-0472">Membrane</keyword>
<dbReference type="GO" id="GO:0005886">
    <property type="term" value="C:plasma membrane"/>
    <property type="evidence" value="ECO:0007669"/>
    <property type="project" value="TreeGrafter"/>
</dbReference>
<protein>
    <submittedName>
        <fullName evidence="2">Putative activity regulator of membrane protease YbbK</fullName>
    </submittedName>
</protein>
<feature type="transmembrane region" description="Helical" evidence="1">
    <location>
        <begin position="58"/>
        <end position="76"/>
    </location>
</feature>
<keyword evidence="1" id="KW-1133">Transmembrane helix</keyword>
<sequence>MIEFLTQYIAWWHWVILGILFIIIEMGTGTFITLGFGVAAVIVGLLELLFGMNFLVQVSLWLILAIAIIAFLFKYFKRQPTVSKTGQSDQGLDTLGTVTKKIEQHGRGEVRFDEPVLGNTLWHASANQTLEKGDRVRIDAVNGQLIKVMPVSK</sequence>
<keyword evidence="2" id="KW-0378">Hydrolase</keyword>
<dbReference type="PANTHER" id="PTHR33507:SF3">
    <property type="entry name" value="INNER MEMBRANE PROTEIN YBBJ"/>
    <property type="match status" value="1"/>
</dbReference>
<dbReference type="Gene3D" id="2.40.50.140">
    <property type="entry name" value="Nucleic acid-binding proteins"/>
    <property type="match status" value="1"/>
</dbReference>
<name>A0A1W1BZ96_9ZZZZ</name>
<proteinExistence type="predicted"/>
<keyword evidence="1" id="KW-0812">Transmembrane</keyword>
<reference evidence="2" key="1">
    <citation type="submission" date="2016-10" db="EMBL/GenBank/DDBJ databases">
        <authorList>
            <person name="de Groot N.N."/>
        </authorList>
    </citation>
    <scope>NUCLEOTIDE SEQUENCE</scope>
</reference>
<dbReference type="SUPFAM" id="SSF141322">
    <property type="entry name" value="NfeD domain-like"/>
    <property type="match status" value="1"/>
</dbReference>
<keyword evidence="2" id="KW-0645">Protease</keyword>
<dbReference type="EMBL" id="FPHL01000018">
    <property type="protein sequence ID" value="SFV58920.1"/>
    <property type="molecule type" value="Genomic_DNA"/>
</dbReference>
<dbReference type="PANTHER" id="PTHR33507">
    <property type="entry name" value="INNER MEMBRANE PROTEIN YBBJ"/>
    <property type="match status" value="1"/>
</dbReference>
<dbReference type="InterPro" id="IPR012340">
    <property type="entry name" value="NA-bd_OB-fold"/>
</dbReference>
<feature type="transmembrane region" description="Helical" evidence="1">
    <location>
        <begin position="6"/>
        <end position="24"/>
    </location>
</feature>
<dbReference type="GO" id="GO:0008233">
    <property type="term" value="F:peptidase activity"/>
    <property type="evidence" value="ECO:0007669"/>
    <property type="project" value="UniProtKB-KW"/>
</dbReference>
<dbReference type="AlphaFoldDB" id="A0A1W1BZ96"/>
<dbReference type="InterPro" id="IPR052165">
    <property type="entry name" value="Membrane_assoc_protease"/>
</dbReference>
<gene>
    <name evidence="2" type="ORF">MNB_SV-10-533</name>
</gene>
<accession>A0A1W1BZ96</accession>